<comment type="caution">
    <text evidence="1">The sequence shown here is derived from an EMBL/GenBank/DDBJ whole genome shotgun (WGS) entry which is preliminary data.</text>
</comment>
<dbReference type="Proteomes" id="UP000016064">
    <property type="component" value="Unassembled WGS sequence"/>
</dbReference>
<dbReference type="EMBL" id="APJW01000001">
    <property type="protein sequence ID" value="EQM62906.1"/>
    <property type="molecule type" value="Genomic_DNA"/>
</dbReference>
<sequence length="51" mass="5799">MSPGGGQDGDKGSAIKIKKLILFFLIKLNHLSRFDDVFVVFSYKFIMIIHL</sequence>
<accession>A0ABN0MZZ6</accession>
<evidence type="ECO:0000313" key="1">
    <source>
        <dbReference type="EMBL" id="EQM62906.1"/>
    </source>
</evidence>
<proteinExistence type="predicted"/>
<name>A0ABN0MZZ6_9CHLA</name>
<reference evidence="1 2" key="1">
    <citation type="submission" date="2013-07" db="EMBL/GenBank/DDBJ databases">
        <title>Isolation of a new Chlamydia species from the feral Sacred Ibis (Threskiornis aethiopicus): Chlamydia ibidis.</title>
        <authorList>
            <person name="Vorimore F."/>
            <person name="Hsia R.-C."/>
            <person name="Huot-Creasy H."/>
            <person name="Bastian S."/>
            <person name="Deruyter L."/>
            <person name="Passet A."/>
            <person name="Sachse K."/>
            <person name="Bavoil P."/>
            <person name="Myers G."/>
            <person name="Laroucau K."/>
        </authorList>
    </citation>
    <scope>NUCLEOTIDE SEQUENCE [LARGE SCALE GENOMIC DNA]</scope>
    <source>
        <strain evidence="1 2">10-1398/6</strain>
    </source>
</reference>
<evidence type="ECO:0000313" key="2">
    <source>
        <dbReference type="Proteomes" id="UP000016064"/>
    </source>
</evidence>
<gene>
    <name evidence="1" type="ORF">H359_0344</name>
</gene>
<keyword evidence="2" id="KW-1185">Reference proteome</keyword>
<organism evidence="1 2">
    <name type="scientific">Chlamydia ibidis 10-1398/6</name>
    <dbReference type="NCBI Taxonomy" id="1046581"/>
    <lineage>
        <taxon>Bacteria</taxon>
        <taxon>Pseudomonadati</taxon>
        <taxon>Chlamydiota</taxon>
        <taxon>Chlamydiia</taxon>
        <taxon>Chlamydiales</taxon>
        <taxon>Chlamydiaceae</taxon>
        <taxon>Chlamydia/Chlamydophila group</taxon>
        <taxon>Chlamydia</taxon>
    </lineage>
</organism>
<protein>
    <submittedName>
        <fullName evidence="1">Uncharacterized protein</fullName>
    </submittedName>
</protein>